<evidence type="ECO:0000313" key="3">
    <source>
        <dbReference type="Proteomes" id="UP001595989"/>
    </source>
</evidence>
<keyword evidence="3" id="KW-1185">Reference proteome</keyword>
<dbReference type="RefSeq" id="WP_390299496.1">
    <property type="nucleotide sequence ID" value="NZ_JBHSFU010000015.1"/>
</dbReference>
<evidence type="ECO:0000313" key="2">
    <source>
        <dbReference type="EMBL" id="MFC4560072.1"/>
    </source>
</evidence>
<dbReference type="NCBIfam" id="NF041644">
    <property type="entry name" value="CBO0543_fam"/>
    <property type="match status" value="1"/>
</dbReference>
<accession>A0ABV9DN78</accession>
<feature type="transmembrane region" description="Helical" evidence="1">
    <location>
        <begin position="155"/>
        <end position="173"/>
    </location>
</feature>
<gene>
    <name evidence="2" type="ORF">ACFO3D_18085</name>
</gene>
<dbReference type="EMBL" id="JBHSFU010000015">
    <property type="protein sequence ID" value="MFC4560072.1"/>
    <property type="molecule type" value="Genomic_DNA"/>
</dbReference>
<feature type="transmembrane region" description="Helical" evidence="1">
    <location>
        <begin position="64"/>
        <end position="91"/>
    </location>
</feature>
<proteinExistence type="predicted"/>
<reference evidence="3" key="1">
    <citation type="journal article" date="2019" name="Int. J. Syst. Evol. Microbiol.">
        <title>The Global Catalogue of Microorganisms (GCM) 10K type strain sequencing project: providing services to taxonomists for standard genome sequencing and annotation.</title>
        <authorList>
            <consortium name="The Broad Institute Genomics Platform"/>
            <consortium name="The Broad Institute Genome Sequencing Center for Infectious Disease"/>
            <person name="Wu L."/>
            <person name="Ma J."/>
        </authorList>
    </citation>
    <scope>NUCLEOTIDE SEQUENCE [LARGE SCALE GENOMIC DNA]</scope>
    <source>
        <strain evidence="3">CGMCC 4.7426</strain>
    </source>
</reference>
<name>A0ABV9DN78_9BACI</name>
<evidence type="ECO:0000256" key="1">
    <source>
        <dbReference type="SAM" id="Phobius"/>
    </source>
</evidence>
<organism evidence="2 3">
    <name type="scientific">Virgibacillus kekensis</name>
    <dbReference type="NCBI Taxonomy" id="202261"/>
    <lineage>
        <taxon>Bacteria</taxon>
        <taxon>Bacillati</taxon>
        <taxon>Bacillota</taxon>
        <taxon>Bacilli</taxon>
        <taxon>Bacillales</taxon>
        <taxon>Bacillaceae</taxon>
        <taxon>Virgibacillus</taxon>
    </lineage>
</organism>
<feature type="transmembrane region" description="Helical" evidence="1">
    <location>
        <begin position="129"/>
        <end position="149"/>
    </location>
</feature>
<sequence length="184" mass="22049">MLQSSYQEKVLQLHEPVTFSQEQKTSLWLEHVLFTTYWWVGLLLSIVPWIVWVLLSKKASRNRLFYTGLLVAVISSYLDFLGTQFGLWIYYYEVLPWLPAFIPWDWTLIPISIISLIEYKPNLSPLLKGIIFAVLSSFIGGSIFTYFNFYELLKWEHYYSFPIYLLIYLLAHWHSRRDQFAPFW</sequence>
<protein>
    <submittedName>
        <fullName evidence="2">CBO0543 family protein</fullName>
    </submittedName>
</protein>
<dbReference type="Proteomes" id="UP001595989">
    <property type="component" value="Unassembled WGS sequence"/>
</dbReference>
<keyword evidence="1" id="KW-1133">Transmembrane helix</keyword>
<keyword evidence="1" id="KW-0812">Transmembrane</keyword>
<dbReference type="InterPro" id="IPR048147">
    <property type="entry name" value="CBO0543-like"/>
</dbReference>
<comment type="caution">
    <text evidence="2">The sequence shown here is derived from an EMBL/GenBank/DDBJ whole genome shotgun (WGS) entry which is preliminary data.</text>
</comment>
<keyword evidence="1" id="KW-0472">Membrane</keyword>
<feature type="transmembrane region" description="Helical" evidence="1">
    <location>
        <begin position="36"/>
        <end position="55"/>
    </location>
</feature>